<dbReference type="Gene3D" id="3.40.50.12780">
    <property type="entry name" value="N-terminal domain of ligase-like"/>
    <property type="match status" value="1"/>
</dbReference>
<organism evidence="4 5">
    <name type="scientific">Streptomyces carminius</name>
    <dbReference type="NCBI Taxonomy" id="2665496"/>
    <lineage>
        <taxon>Bacteria</taxon>
        <taxon>Bacillati</taxon>
        <taxon>Actinomycetota</taxon>
        <taxon>Actinomycetes</taxon>
        <taxon>Kitasatosporales</taxon>
        <taxon>Streptomycetaceae</taxon>
        <taxon>Streptomyces</taxon>
    </lineage>
</organism>
<dbReference type="InterPro" id="IPR040097">
    <property type="entry name" value="FAAL/FAAC"/>
</dbReference>
<dbReference type="CDD" id="cd05931">
    <property type="entry name" value="FAAL"/>
    <property type="match status" value="1"/>
</dbReference>
<evidence type="ECO:0000313" key="5">
    <source>
        <dbReference type="Proteomes" id="UP000230407"/>
    </source>
</evidence>
<dbReference type="PANTHER" id="PTHR22754">
    <property type="entry name" value="DISCO-INTERACTING PROTEIN 2 DIP2 -RELATED"/>
    <property type="match status" value="1"/>
</dbReference>
<evidence type="ECO:0000256" key="1">
    <source>
        <dbReference type="ARBA" id="ARBA00006432"/>
    </source>
</evidence>
<protein>
    <recommendedName>
        <fullName evidence="3">AMP-dependent synthetase/ligase domain-containing protein</fullName>
    </recommendedName>
</protein>
<dbReference type="InterPro" id="IPR020845">
    <property type="entry name" value="AMP-binding_CS"/>
</dbReference>
<evidence type="ECO:0000256" key="2">
    <source>
        <dbReference type="ARBA" id="ARBA00022598"/>
    </source>
</evidence>
<dbReference type="EMBL" id="PGGW01000069">
    <property type="protein sequence ID" value="PJE94133.1"/>
    <property type="molecule type" value="Genomic_DNA"/>
</dbReference>
<dbReference type="Proteomes" id="UP000230407">
    <property type="component" value="Unassembled WGS sequence"/>
</dbReference>
<dbReference type="GO" id="GO:0008610">
    <property type="term" value="P:lipid biosynthetic process"/>
    <property type="evidence" value="ECO:0007669"/>
    <property type="project" value="InterPro"/>
</dbReference>
<keyword evidence="5" id="KW-1185">Reference proteome</keyword>
<dbReference type="InterPro" id="IPR045851">
    <property type="entry name" value="AMP-bd_C_sf"/>
</dbReference>
<dbReference type="InterPro" id="IPR042099">
    <property type="entry name" value="ANL_N_sf"/>
</dbReference>
<dbReference type="GO" id="GO:0016874">
    <property type="term" value="F:ligase activity"/>
    <property type="evidence" value="ECO:0007669"/>
    <property type="project" value="UniProtKB-KW"/>
</dbReference>
<comment type="caution">
    <text evidence="4">The sequence shown here is derived from an EMBL/GenBank/DDBJ whole genome shotgun (WGS) entry which is preliminary data.</text>
</comment>
<dbReference type="AlphaFoldDB" id="A0A2M8LQ94"/>
<dbReference type="InterPro" id="IPR000873">
    <property type="entry name" value="AMP-dep_synth/lig_dom"/>
</dbReference>
<keyword evidence="2" id="KW-0436">Ligase</keyword>
<name>A0A2M8LQ94_9ACTN</name>
<evidence type="ECO:0000313" key="4">
    <source>
        <dbReference type="EMBL" id="PJE94133.1"/>
    </source>
</evidence>
<dbReference type="Gene3D" id="3.30.300.30">
    <property type="match status" value="1"/>
</dbReference>
<gene>
    <name evidence="4" type="ORF">CUT44_27930</name>
</gene>
<evidence type="ECO:0000259" key="3">
    <source>
        <dbReference type="Pfam" id="PF00501"/>
    </source>
</evidence>
<dbReference type="Pfam" id="PF00501">
    <property type="entry name" value="AMP-binding"/>
    <property type="match status" value="1"/>
</dbReference>
<proteinExistence type="inferred from homology"/>
<dbReference type="SUPFAM" id="SSF56801">
    <property type="entry name" value="Acetyl-CoA synthetase-like"/>
    <property type="match status" value="1"/>
</dbReference>
<comment type="similarity">
    <text evidence="1">Belongs to the ATP-dependent AMP-binding enzyme family.</text>
</comment>
<feature type="domain" description="AMP-dependent synthetase/ligase" evidence="3">
    <location>
        <begin position="27"/>
        <end position="428"/>
    </location>
</feature>
<reference evidence="4 5" key="1">
    <citation type="submission" date="2017-11" db="EMBL/GenBank/DDBJ databases">
        <title>Streptomyces carmine sp. nov., a novel actinomycete isolated from Sophora alopecuroides in Xinjiang, China.</title>
        <authorList>
            <person name="Wang Y."/>
            <person name="Luo X."/>
            <person name="Wan C."/>
            <person name="Zhang L."/>
        </authorList>
    </citation>
    <scope>NUCLEOTIDE SEQUENCE [LARGE SCALE GENOMIC DNA]</scope>
    <source>
        <strain evidence="4 5">TRM SA0054</strain>
    </source>
</reference>
<accession>A0A2M8LQ94</accession>
<dbReference type="PANTHER" id="PTHR22754:SF32">
    <property type="entry name" value="DISCO-INTERACTING PROTEIN 2"/>
    <property type="match status" value="1"/>
</dbReference>
<dbReference type="RefSeq" id="WP_100204745.1">
    <property type="nucleotide sequence ID" value="NZ_PGGW01000069.1"/>
</dbReference>
<dbReference type="PROSITE" id="PS00455">
    <property type="entry name" value="AMP_BINDING"/>
    <property type="match status" value="1"/>
</dbReference>
<sequence length="609" mass="64518">MTAPRPVPPPTPERTVLAGLCELLDTVPGRRALVWVDDEGRDERSLTVAELAADTERVRTLLAGLGLRPGDRAILLYLPSLDFVGAFLGCLAAGVIPVPLAPPNPFRPGHDITTLSAVAAGSGARALLTHHDYRQLVTPGGDWPDLPWETTHGPGTPVPGTVGAAGVPSPLRWHTPGDFDDPAFLQYTSGSTGSPKGVVVSHRNIHHELASIASDLRLGDDTVAVTWVPHFHDLGLISFILNTVVGHSARTYMLSPLAFLQRPTVWFDVVSRVRATHTAAPDFAFGLVTRKSTPEQRAAWDLSSLRVVGSSAEPIRPATVERFLAAFEPAGFDPAAFYPTYGLAEHTLSLTMGGTGPLRVDRREFEKGRAVPAPGDASAPTVSYYGCGTINKPGASLRIVDPHTRLPCGPSEIGEIWVDSVTKARGYWGMPAETAETFEAAVADGDPRRYLRTGDLGFLHDGELFVTGRLKDMIIIRGHNHYPQDIEDSVRGCHPAVRPGGVAAFAVDTDAESNDAGSAGTGGAADPAERLVVFVETAAEPSAETTRDILRAVRAAVRRDHGAACDTVVTGPRGLVLKTTSGKVRRTACREAFLAGTAVAWPGAGGVGP</sequence>